<keyword evidence="2" id="KW-1185">Reference proteome</keyword>
<gene>
    <name evidence="1" type="ORF">ADL29_08535</name>
</gene>
<reference evidence="2" key="1">
    <citation type="submission" date="2015-07" db="EMBL/GenBank/DDBJ databases">
        <authorList>
            <person name="Ju K.-S."/>
            <person name="Doroghazi J.R."/>
            <person name="Metcalf W.W."/>
        </authorList>
    </citation>
    <scope>NUCLEOTIDE SEQUENCE [LARGE SCALE GENOMIC DNA]</scope>
    <source>
        <strain evidence="2">NRRL ISP-5002</strain>
    </source>
</reference>
<evidence type="ECO:0000313" key="1">
    <source>
        <dbReference type="EMBL" id="KPC65084.1"/>
    </source>
</evidence>
<dbReference type="EMBL" id="LGKG01000057">
    <property type="protein sequence ID" value="KPC65084.1"/>
    <property type="molecule type" value="Genomic_DNA"/>
</dbReference>
<proteinExistence type="predicted"/>
<evidence type="ECO:0000313" key="2">
    <source>
        <dbReference type="Proteomes" id="UP000037982"/>
    </source>
</evidence>
<comment type="caution">
    <text evidence="1">The sequence shown here is derived from an EMBL/GenBank/DDBJ whole genome shotgun (WGS) entry which is preliminary data.</text>
</comment>
<sequence>MSSAAISEAPIYDRLVEERGDVPAETRRIAEETQREVARAVDFSAVRASAARRAPHGLDGP</sequence>
<organism evidence="1 2">
    <name type="scientific">Streptomyces chattanoogensis</name>
    <dbReference type="NCBI Taxonomy" id="66876"/>
    <lineage>
        <taxon>Bacteria</taxon>
        <taxon>Bacillati</taxon>
        <taxon>Actinomycetota</taxon>
        <taxon>Actinomycetes</taxon>
        <taxon>Kitasatosporales</taxon>
        <taxon>Streptomycetaceae</taxon>
        <taxon>Streptomyces</taxon>
    </lineage>
</organism>
<protein>
    <submittedName>
        <fullName evidence="1">Uncharacterized protein</fullName>
    </submittedName>
</protein>
<dbReference type="Proteomes" id="UP000037982">
    <property type="component" value="Unassembled WGS sequence"/>
</dbReference>
<dbReference type="PATRIC" id="fig|66876.3.peg.1869"/>
<accession>A0A0N0XZQ1</accession>
<name>A0A0N0XZQ1_9ACTN</name>
<dbReference type="AlphaFoldDB" id="A0A0N0XZQ1"/>
<dbReference type="RefSeq" id="WP_046928951.1">
    <property type="nucleotide sequence ID" value="NZ_JBIAXE010000008.1"/>
</dbReference>